<evidence type="ECO:0000256" key="3">
    <source>
        <dbReference type="ARBA" id="ARBA00022692"/>
    </source>
</evidence>
<feature type="compositionally biased region" description="Low complexity" evidence="10">
    <location>
        <begin position="397"/>
        <end position="408"/>
    </location>
</feature>
<evidence type="ECO:0000256" key="1">
    <source>
        <dbReference type="ARBA" id="ARBA00004448"/>
    </source>
</evidence>
<dbReference type="GO" id="GO:0032979">
    <property type="term" value="P:protein insertion into mitochondrial inner membrane from matrix"/>
    <property type="evidence" value="ECO:0007669"/>
    <property type="project" value="TreeGrafter"/>
</dbReference>
<dbReference type="GO" id="GO:0032977">
    <property type="term" value="F:membrane insertase activity"/>
    <property type="evidence" value="ECO:0007669"/>
    <property type="project" value="InterPro"/>
</dbReference>
<keyword evidence="6" id="KW-1133">Transmembrane helix</keyword>
<evidence type="ECO:0000256" key="10">
    <source>
        <dbReference type="SAM" id="MobiDB-lite"/>
    </source>
</evidence>
<gene>
    <name evidence="13" type="primary">LOC108674517</name>
</gene>
<dbReference type="InterPro" id="IPR001708">
    <property type="entry name" value="YidC/ALB3/OXA1/COX18"/>
</dbReference>
<evidence type="ECO:0000256" key="9">
    <source>
        <dbReference type="RuleBase" id="RU003945"/>
    </source>
</evidence>
<accession>A0A979FWQ4</accession>
<evidence type="ECO:0000256" key="5">
    <source>
        <dbReference type="ARBA" id="ARBA00022946"/>
    </source>
</evidence>
<keyword evidence="5" id="KW-0809">Transit peptide</keyword>
<dbReference type="PANTHER" id="PTHR12428:SF66">
    <property type="entry name" value="MITOCHONDRIAL INNER MEMBRANE PROTEIN OXA1L"/>
    <property type="match status" value="1"/>
</dbReference>
<dbReference type="CTD" id="5018"/>
<evidence type="ECO:0000313" key="12">
    <source>
        <dbReference type="Proteomes" id="UP000694843"/>
    </source>
</evidence>
<keyword evidence="7" id="KW-0496">Mitochondrion</keyword>
<evidence type="ECO:0000256" key="8">
    <source>
        <dbReference type="ARBA" id="ARBA00023136"/>
    </source>
</evidence>
<reference evidence="13" key="1">
    <citation type="submission" date="2025-08" db="UniProtKB">
        <authorList>
            <consortium name="RefSeq"/>
        </authorList>
    </citation>
    <scope>IDENTIFICATION</scope>
    <source>
        <tissue evidence="13">Whole organism</tissue>
    </source>
</reference>
<evidence type="ECO:0000256" key="2">
    <source>
        <dbReference type="ARBA" id="ARBA00009877"/>
    </source>
</evidence>
<proteinExistence type="inferred from homology"/>
<evidence type="ECO:0000313" key="13">
    <source>
        <dbReference type="RefSeq" id="XP_047741008.1"/>
    </source>
</evidence>
<dbReference type="Proteomes" id="UP000694843">
    <property type="component" value="Unplaced"/>
</dbReference>
<evidence type="ECO:0000256" key="4">
    <source>
        <dbReference type="ARBA" id="ARBA00022792"/>
    </source>
</evidence>
<dbReference type="AlphaFoldDB" id="A0A979FWQ4"/>
<dbReference type="RefSeq" id="XP_047741008.1">
    <property type="nucleotide sequence ID" value="XM_047885052.1"/>
</dbReference>
<dbReference type="Pfam" id="PF02096">
    <property type="entry name" value="60KD_IMP"/>
    <property type="match status" value="1"/>
</dbReference>
<dbReference type="GO" id="GO:0005743">
    <property type="term" value="C:mitochondrial inner membrane"/>
    <property type="evidence" value="ECO:0007669"/>
    <property type="project" value="UniProtKB-SubCell"/>
</dbReference>
<dbReference type="PANTHER" id="PTHR12428">
    <property type="entry name" value="OXA1"/>
    <property type="match status" value="1"/>
</dbReference>
<dbReference type="NCBIfam" id="TIGR03592">
    <property type="entry name" value="yidC_oxa1_cterm"/>
    <property type="match status" value="1"/>
</dbReference>
<protein>
    <submittedName>
        <fullName evidence="13">Membrane protein insertase YidC isoform X1</fullName>
    </submittedName>
</protein>
<comment type="subcellular location">
    <subcellularLocation>
        <location evidence="9">Membrane</location>
        <topology evidence="9">Multi-pass membrane protein</topology>
    </subcellularLocation>
    <subcellularLocation>
        <location evidence="1">Mitochondrion inner membrane</location>
        <topology evidence="1">Multi-pass membrane protein</topology>
    </subcellularLocation>
</comment>
<feature type="compositionally biased region" description="Low complexity" evidence="10">
    <location>
        <begin position="425"/>
        <end position="438"/>
    </location>
</feature>
<dbReference type="CDD" id="cd20069">
    <property type="entry name" value="5TM_Oxa1-like"/>
    <property type="match status" value="1"/>
</dbReference>
<dbReference type="OrthoDB" id="2148490at2759"/>
<feature type="domain" description="Membrane insertase YidC/Oxa/ALB C-terminal" evidence="11">
    <location>
        <begin position="526"/>
        <end position="719"/>
    </location>
</feature>
<feature type="region of interest" description="Disordered" evidence="10">
    <location>
        <begin position="349"/>
        <end position="439"/>
    </location>
</feature>
<keyword evidence="4" id="KW-0999">Mitochondrion inner membrane</keyword>
<evidence type="ECO:0000259" key="11">
    <source>
        <dbReference type="Pfam" id="PF02096"/>
    </source>
</evidence>
<evidence type="ECO:0000256" key="6">
    <source>
        <dbReference type="ARBA" id="ARBA00022989"/>
    </source>
</evidence>
<organism evidence="12 13">
    <name type="scientific">Hyalella azteca</name>
    <name type="common">Amphipod</name>
    <dbReference type="NCBI Taxonomy" id="294128"/>
    <lineage>
        <taxon>Eukaryota</taxon>
        <taxon>Metazoa</taxon>
        <taxon>Ecdysozoa</taxon>
        <taxon>Arthropoda</taxon>
        <taxon>Crustacea</taxon>
        <taxon>Multicrustacea</taxon>
        <taxon>Malacostraca</taxon>
        <taxon>Eumalacostraca</taxon>
        <taxon>Peracarida</taxon>
        <taxon>Amphipoda</taxon>
        <taxon>Senticaudata</taxon>
        <taxon>Talitrida</taxon>
        <taxon>Talitroidea</taxon>
        <taxon>Hyalellidae</taxon>
        <taxon>Hyalella</taxon>
    </lineage>
</organism>
<evidence type="ECO:0000256" key="7">
    <source>
        <dbReference type="ARBA" id="ARBA00023128"/>
    </source>
</evidence>
<dbReference type="InterPro" id="IPR028055">
    <property type="entry name" value="YidC/Oxa/ALB_C"/>
</dbReference>
<dbReference type="GeneID" id="108674517"/>
<comment type="similarity">
    <text evidence="2 9">Belongs to the OXA1/ALB3/YidC family.</text>
</comment>
<keyword evidence="12" id="KW-1185">Reference proteome</keyword>
<feature type="region of interest" description="Disordered" evidence="10">
    <location>
        <begin position="257"/>
        <end position="276"/>
    </location>
</feature>
<keyword evidence="3 9" id="KW-0812">Transmembrane</keyword>
<name>A0A979FWQ4_HYAAZ</name>
<keyword evidence="8" id="KW-0472">Membrane</keyword>
<sequence>MNSQNFLLMPLRLAINNVKCAGKYPTSNEIRQISLSAHMNQWSVINSKRLHKDVKIDHKYSSTTKNCLQNSNFLGNCHNLLSCNTRLLTQCRHNSSYIPDFLKGWSVSAASSVSSNAPTNIPEPPPSLGLEKYILQTHDATRETLHSSYSTTLNSSIHEKLSSETHNLPSSEVDSNLNSTLTKLSKLSTEIKGPEASPATTEHIKLLSTSTSPDGSQPAGVSSFMFDSSQAHSNITVSLDSSKPYVESITSSTSDVVNSSVKSNLSSKSPLSSEAVESNLIPDIKSSLVNSYSGNSISVPLSGTDSNVPFSSESTHSYVSDQSEFVKQPSSFPDISSTEIYLPSKNKCSTEANTSFDNNPSPTHPNSQPETFSSDQVSPSLTNISPSSAVDLPSNFSSPLPSTSDASSHITTSSNDEIATPELGNYFSSSPNSSNAQSETLITPSVADNLNEKLGAGPVAGTGAGPVDGIEYIPVPPPPLDAVIEPAVLNSLGEATLTSLGLGGWGPVGLMQQFIELIHVHCGLPWWGAIAAVTVAFRLLMSPLVLMAQRNAAQLHNVSPQMQVLQMKITEARESGDQLQVSRYTNELMVFMKEKNVNPLKSMIVPIAQAPIFISMFVGLRRCAALPVASFTTGGLWWFSDLTVADPYYILPILTSITMYATIKIGTEVGRVQASGDSSRIMFAVLEFMPLAMLPFMIKFPAAVLCYWMSSNLVSLGQAGLLRVPAVRNFCKIPQMNKYNSNSLPMTEKQKKKTVVEAVKDSWKNLKVTREVQDRLRYDEIRFEKAGTGPVVRTFKYDPTKTSKKSGPVKAPIKVKASIKH</sequence>
<feature type="region of interest" description="Disordered" evidence="10">
    <location>
        <begin position="799"/>
        <end position="821"/>
    </location>
</feature>
<feature type="compositionally biased region" description="Polar residues" evidence="10">
    <location>
        <begin position="349"/>
        <end position="388"/>
    </location>
</feature>